<feature type="domain" description="Ubiquitin-like" evidence="2">
    <location>
        <begin position="1"/>
        <end position="81"/>
    </location>
</feature>
<feature type="compositionally biased region" description="Polar residues" evidence="1">
    <location>
        <begin position="84"/>
        <end position="100"/>
    </location>
</feature>
<dbReference type="SMART" id="SM00256">
    <property type="entry name" value="FBOX"/>
    <property type="match status" value="1"/>
</dbReference>
<evidence type="ECO:0000313" key="4">
    <source>
        <dbReference type="EMBL" id="KAF3434519.1"/>
    </source>
</evidence>
<keyword evidence="5" id="KW-1185">Reference proteome</keyword>
<dbReference type="Gene3D" id="1.20.1280.50">
    <property type="match status" value="1"/>
</dbReference>
<evidence type="ECO:0000259" key="3">
    <source>
        <dbReference type="PROSITE" id="PS50181"/>
    </source>
</evidence>
<reference evidence="4" key="1">
    <citation type="submission" date="2020-03" db="EMBL/GenBank/DDBJ databases">
        <title>A high-quality chromosome-level genome assembly of a woody plant with both climbing and erect habits, Rhamnella rubrinervis.</title>
        <authorList>
            <person name="Lu Z."/>
            <person name="Yang Y."/>
            <person name="Zhu X."/>
            <person name="Sun Y."/>
        </authorList>
    </citation>
    <scope>NUCLEOTIDE SEQUENCE</scope>
    <source>
        <strain evidence="4">BYM</strain>
        <tissue evidence="4">Leaf</tissue>
    </source>
</reference>
<dbReference type="EMBL" id="VOIH02000010">
    <property type="protein sequence ID" value="KAF3434519.1"/>
    <property type="molecule type" value="Genomic_DNA"/>
</dbReference>
<dbReference type="CDD" id="cd22165">
    <property type="entry name" value="F-box_AtSKIP22-like"/>
    <property type="match status" value="1"/>
</dbReference>
<comment type="caution">
    <text evidence="4">The sequence shown here is derived from an EMBL/GenBank/DDBJ whole genome shotgun (WGS) entry which is preliminary data.</text>
</comment>
<dbReference type="SUPFAM" id="SSF81383">
    <property type="entry name" value="F-box domain"/>
    <property type="match status" value="1"/>
</dbReference>
<dbReference type="OrthoDB" id="101791at2759"/>
<gene>
    <name evidence="4" type="ORF">FNV43_RR21604</name>
</gene>
<dbReference type="Proteomes" id="UP000796880">
    <property type="component" value="Unassembled WGS sequence"/>
</dbReference>
<dbReference type="PROSITE" id="PS50053">
    <property type="entry name" value="UBIQUITIN_2"/>
    <property type="match status" value="1"/>
</dbReference>
<dbReference type="Pfam" id="PF12937">
    <property type="entry name" value="F-box-like"/>
    <property type="match status" value="1"/>
</dbReference>
<protein>
    <recommendedName>
        <fullName evidence="6">F-box domain-containing protein</fullName>
    </recommendedName>
</protein>
<dbReference type="PANTHER" id="PTHR47602:SF2">
    <property type="entry name" value="F-BOX PROTEIN SKIP22"/>
    <property type="match status" value="1"/>
</dbReference>
<evidence type="ECO:0000256" key="1">
    <source>
        <dbReference type="SAM" id="MobiDB-lite"/>
    </source>
</evidence>
<dbReference type="Gene3D" id="3.40.1000.30">
    <property type="match status" value="1"/>
</dbReference>
<name>A0A8K0DUJ2_9ROSA</name>
<feature type="region of interest" description="Disordered" evidence="1">
    <location>
        <begin position="84"/>
        <end position="120"/>
    </location>
</feature>
<feature type="domain" description="F-box" evidence="3">
    <location>
        <begin position="372"/>
        <end position="418"/>
    </location>
</feature>
<evidence type="ECO:0000313" key="5">
    <source>
        <dbReference type="Proteomes" id="UP000796880"/>
    </source>
</evidence>
<evidence type="ECO:0000259" key="2">
    <source>
        <dbReference type="PROSITE" id="PS50053"/>
    </source>
</evidence>
<evidence type="ECO:0008006" key="6">
    <source>
        <dbReference type="Google" id="ProtNLM"/>
    </source>
</evidence>
<proteinExistence type="predicted"/>
<dbReference type="SUPFAM" id="SSF54236">
    <property type="entry name" value="Ubiquitin-like"/>
    <property type="match status" value="1"/>
</dbReference>
<dbReference type="InterPro" id="IPR029071">
    <property type="entry name" value="Ubiquitin-like_domsf"/>
</dbReference>
<dbReference type="InterPro" id="IPR036047">
    <property type="entry name" value="F-box-like_dom_sf"/>
</dbReference>
<dbReference type="AlphaFoldDB" id="A0A8K0DUJ2"/>
<organism evidence="4 5">
    <name type="scientific">Rhamnella rubrinervis</name>
    <dbReference type="NCBI Taxonomy" id="2594499"/>
    <lineage>
        <taxon>Eukaryota</taxon>
        <taxon>Viridiplantae</taxon>
        <taxon>Streptophyta</taxon>
        <taxon>Embryophyta</taxon>
        <taxon>Tracheophyta</taxon>
        <taxon>Spermatophyta</taxon>
        <taxon>Magnoliopsida</taxon>
        <taxon>eudicotyledons</taxon>
        <taxon>Gunneridae</taxon>
        <taxon>Pentapetalae</taxon>
        <taxon>rosids</taxon>
        <taxon>fabids</taxon>
        <taxon>Rosales</taxon>
        <taxon>Rhamnaceae</taxon>
        <taxon>rhamnoid group</taxon>
        <taxon>Rhamneae</taxon>
        <taxon>Rhamnella</taxon>
    </lineage>
</organism>
<accession>A0A8K0DUJ2</accession>
<dbReference type="PANTHER" id="PTHR47602">
    <property type="entry name" value="F-BOX PROTEIN SKIP22"/>
    <property type="match status" value="1"/>
</dbReference>
<dbReference type="InterPro" id="IPR001810">
    <property type="entry name" value="F-box_dom"/>
</dbReference>
<dbReference type="PROSITE" id="PS50181">
    <property type="entry name" value="FBOX"/>
    <property type="match status" value="1"/>
</dbReference>
<dbReference type="InterPro" id="IPR000626">
    <property type="entry name" value="Ubiquitin-like_dom"/>
</dbReference>
<feature type="compositionally biased region" description="Basic and acidic residues" evidence="1">
    <location>
        <begin position="104"/>
        <end position="114"/>
    </location>
</feature>
<sequence length="523" mass="57223">MKLRVRNTESKQTLRIEVPNSCSLRELKQIVAQAIGSSPSSLRLSLNRHDELHASSPEDALPSLGVIAGDLIFYSLFPASGSSTQTLASNSQSHPQSSVQGAARIEHGNPDHRQPQTLGPLPPIQEIVMEENSSVVQGSSMAQVKNLNFHAEESALVDLVSEKRRCLGEGLTAQKEEGKEISGAVSMDIDAGSVGLVGKKFSVPCFLKRVLKEVLGDEMGKDGGGHKLMLIAVHAVLVESGFVGFDSVSGMRVDRFHLPDEWPSMAFTVSLFYTLPEILGNGSHNSSLTEVVVLKFQSLGNFVNVYGALANDASGPYRVCLDKHKFLPAIASLLGANGNSAREISELWRIVKDGLAFPLLIDLCTKAGLSPPPCLMSLPSELKMKILGLLPGNDIAKLECVCKELQNLSCNDDLWKKKFMEECGSESAVQGMTPWKKRFATFWENEMAAKTVADLRWVSRRHGPFYVPRRGNPLRRGPPFFDGEHDRHFPSLSAPPPFGRRLGRFPTPCGRLLTDIIPFDRGF</sequence>